<dbReference type="GO" id="GO:0052621">
    <property type="term" value="F:diguanylate cyclase activity"/>
    <property type="evidence" value="ECO:0007669"/>
    <property type="project" value="UniProtKB-EC"/>
</dbReference>
<keyword evidence="6" id="KW-0548">Nucleotidyltransferase</keyword>
<evidence type="ECO:0000256" key="1">
    <source>
        <dbReference type="ARBA" id="ARBA00012528"/>
    </source>
</evidence>
<dbReference type="InterPro" id="IPR011623">
    <property type="entry name" value="7TMR_DISM_rcpt_extracell_dom1"/>
</dbReference>
<protein>
    <recommendedName>
        <fullName evidence="1">diguanylate cyclase</fullName>
        <ecNumber evidence="1">2.7.7.65</ecNumber>
    </recommendedName>
</protein>
<keyword evidence="3" id="KW-0812">Transmembrane</keyword>
<feature type="transmembrane region" description="Helical" evidence="3">
    <location>
        <begin position="308"/>
        <end position="330"/>
    </location>
</feature>
<comment type="catalytic activity">
    <reaction evidence="2">
        <text>2 GTP = 3',3'-c-di-GMP + 2 diphosphate</text>
        <dbReference type="Rhea" id="RHEA:24898"/>
        <dbReference type="ChEBI" id="CHEBI:33019"/>
        <dbReference type="ChEBI" id="CHEBI:37565"/>
        <dbReference type="ChEBI" id="CHEBI:58805"/>
        <dbReference type="EC" id="2.7.7.65"/>
    </reaction>
</comment>
<organism evidence="6 7">
    <name type="scientific">Reinekea marina</name>
    <dbReference type="NCBI Taxonomy" id="1310421"/>
    <lineage>
        <taxon>Bacteria</taxon>
        <taxon>Pseudomonadati</taxon>
        <taxon>Pseudomonadota</taxon>
        <taxon>Gammaproteobacteria</taxon>
        <taxon>Oceanospirillales</taxon>
        <taxon>Saccharospirillaceae</taxon>
        <taxon>Reinekea</taxon>
    </lineage>
</organism>
<dbReference type="SUPFAM" id="SSF55073">
    <property type="entry name" value="Nucleotide cyclase"/>
    <property type="match status" value="1"/>
</dbReference>
<dbReference type="NCBIfam" id="TIGR00254">
    <property type="entry name" value="GGDEF"/>
    <property type="match status" value="1"/>
</dbReference>
<reference evidence="7" key="1">
    <citation type="journal article" date="2019" name="Int. J. Syst. Evol. Microbiol.">
        <title>The Global Catalogue of Microorganisms (GCM) 10K type strain sequencing project: providing services to taxonomists for standard genome sequencing and annotation.</title>
        <authorList>
            <consortium name="The Broad Institute Genomics Platform"/>
            <consortium name="The Broad Institute Genome Sequencing Center for Infectious Disease"/>
            <person name="Wu L."/>
            <person name="Ma J."/>
        </authorList>
    </citation>
    <scope>NUCLEOTIDE SEQUENCE [LARGE SCALE GENOMIC DNA]</scope>
    <source>
        <strain evidence="7">CECT 8288</strain>
    </source>
</reference>
<evidence type="ECO:0000259" key="5">
    <source>
        <dbReference type="PROSITE" id="PS50887"/>
    </source>
</evidence>
<accession>A0ABV7WQX5</accession>
<comment type="caution">
    <text evidence="6">The sequence shown here is derived from an EMBL/GenBank/DDBJ whole genome shotgun (WGS) entry which is preliminary data.</text>
</comment>
<dbReference type="PANTHER" id="PTHR45138">
    <property type="entry name" value="REGULATORY COMPONENTS OF SENSORY TRANSDUCTION SYSTEM"/>
    <property type="match status" value="1"/>
</dbReference>
<feature type="chain" id="PRO_5047067126" description="diguanylate cyclase" evidence="4">
    <location>
        <begin position="24"/>
        <end position="609"/>
    </location>
</feature>
<feature type="transmembrane region" description="Helical" evidence="3">
    <location>
        <begin position="282"/>
        <end position="302"/>
    </location>
</feature>
<dbReference type="InterPro" id="IPR050469">
    <property type="entry name" value="Diguanylate_Cyclase"/>
</dbReference>
<dbReference type="EMBL" id="JBHRYN010000007">
    <property type="protein sequence ID" value="MFC3700833.1"/>
    <property type="molecule type" value="Genomic_DNA"/>
</dbReference>
<keyword evidence="7" id="KW-1185">Reference proteome</keyword>
<dbReference type="CDD" id="cd01949">
    <property type="entry name" value="GGDEF"/>
    <property type="match status" value="1"/>
</dbReference>
<feature type="transmembrane region" description="Helical" evidence="3">
    <location>
        <begin position="186"/>
        <end position="207"/>
    </location>
</feature>
<dbReference type="SMART" id="SM00267">
    <property type="entry name" value="GGDEF"/>
    <property type="match status" value="1"/>
</dbReference>
<evidence type="ECO:0000256" key="3">
    <source>
        <dbReference type="SAM" id="Phobius"/>
    </source>
</evidence>
<dbReference type="InterPro" id="IPR029787">
    <property type="entry name" value="Nucleotide_cyclase"/>
</dbReference>
<feature type="transmembrane region" description="Helical" evidence="3">
    <location>
        <begin position="214"/>
        <end position="240"/>
    </location>
</feature>
<sequence length="609" mass="67477">MKVIVRNLAGLILWLFFSTTVSALDVGSDFKRINIKDICEAFVANESFLNSPDVARELITSQQWQPCSEVKLSRGYTKDRLWIKIDFTNHNLEVETAYLNLFPSWISEISHYHFEGSTLKRWKNDGIAFPFHHREIPSSNIVLPLINEPGKPATTLLHVQTDLAFLIGGTLLSETEALKSGVTVNLINGILIGAIVMIGLYNLFIYFSLRDSNYLYYFLYNASMLLMLSVIYGFGYQFIWPDAVKFNTFLESAAGPFLGIFMSQFVRRFLDLSNVSKALDRILVFFIAGSALVVVLTMLPSLNDKTSVWSGVLAIIGAPVVLLAGVRALLKKQVSAGYFLVAWALSLISITLFGLMITGLLEFNLILFYSFGIGAVLEMLLLSFALANKIHVLQIEKAQAIDAVLQAEKEKSRSIALAAAQLEHKVSVRTHDLAQEKRRAEVLARTDPLTGLNNRRAFFEKGEKMFSGVRLSAGGKSLAVIMADIDHFKKINDRYGHSVGDVVITSVALKLLPCFLGNSVIGRIGGEEFAIAIEGFHFEEVVAKAEHARQMISQTLTEIANGKDVTATISLGVAQFSSEDQNIDETLARADMALYQAKEQGRNRVVSIP</sequence>
<feature type="transmembrane region" description="Helical" evidence="3">
    <location>
        <begin position="252"/>
        <end position="270"/>
    </location>
</feature>
<feature type="signal peptide" evidence="4">
    <location>
        <begin position="1"/>
        <end position="23"/>
    </location>
</feature>
<dbReference type="Pfam" id="PF07695">
    <property type="entry name" value="7TMR-DISM_7TM"/>
    <property type="match status" value="1"/>
</dbReference>
<keyword evidence="6" id="KW-0808">Transferase</keyword>
<dbReference type="PANTHER" id="PTHR45138:SF9">
    <property type="entry name" value="DIGUANYLATE CYCLASE DGCM-RELATED"/>
    <property type="match status" value="1"/>
</dbReference>
<dbReference type="Proteomes" id="UP001595710">
    <property type="component" value="Unassembled WGS sequence"/>
</dbReference>
<dbReference type="EC" id="2.7.7.65" evidence="1"/>
<evidence type="ECO:0000313" key="6">
    <source>
        <dbReference type="EMBL" id="MFC3700833.1"/>
    </source>
</evidence>
<dbReference type="Pfam" id="PF00990">
    <property type="entry name" value="GGDEF"/>
    <property type="match status" value="1"/>
</dbReference>
<evidence type="ECO:0000256" key="2">
    <source>
        <dbReference type="ARBA" id="ARBA00034247"/>
    </source>
</evidence>
<keyword evidence="3" id="KW-1133">Transmembrane helix</keyword>
<dbReference type="InterPro" id="IPR000160">
    <property type="entry name" value="GGDEF_dom"/>
</dbReference>
<proteinExistence type="predicted"/>
<dbReference type="Gene3D" id="3.30.70.270">
    <property type="match status" value="1"/>
</dbReference>
<evidence type="ECO:0000256" key="4">
    <source>
        <dbReference type="SAM" id="SignalP"/>
    </source>
</evidence>
<dbReference type="RefSeq" id="WP_290283255.1">
    <property type="nucleotide sequence ID" value="NZ_JAUFQI010000001.1"/>
</dbReference>
<dbReference type="PROSITE" id="PS50887">
    <property type="entry name" value="GGDEF"/>
    <property type="match status" value="1"/>
</dbReference>
<dbReference type="InterPro" id="IPR011622">
    <property type="entry name" value="7TMR_DISM_rcpt_extracell_dom2"/>
</dbReference>
<feature type="transmembrane region" description="Helical" evidence="3">
    <location>
        <begin position="337"/>
        <end position="360"/>
    </location>
</feature>
<keyword evidence="4" id="KW-0732">Signal</keyword>
<dbReference type="InterPro" id="IPR043128">
    <property type="entry name" value="Rev_trsase/Diguanyl_cyclase"/>
</dbReference>
<name>A0ABV7WQX5_9GAMM</name>
<keyword evidence="3" id="KW-0472">Membrane</keyword>
<evidence type="ECO:0000313" key="7">
    <source>
        <dbReference type="Proteomes" id="UP001595710"/>
    </source>
</evidence>
<feature type="transmembrane region" description="Helical" evidence="3">
    <location>
        <begin position="366"/>
        <end position="387"/>
    </location>
</feature>
<gene>
    <name evidence="6" type="ORF">ACFOND_04200</name>
</gene>
<dbReference type="Gene3D" id="2.60.40.2380">
    <property type="match status" value="1"/>
</dbReference>
<feature type="domain" description="GGDEF" evidence="5">
    <location>
        <begin position="476"/>
        <end position="609"/>
    </location>
</feature>
<dbReference type="Pfam" id="PF07696">
    <property type="entry name" value="7TMR-DISMED2"/>
    <property type="match status" value="1"/>
</dbReference>